<keyword evidence="8" id="KW-1185">Reference proteome</keyword>
<keyword evidence="2" id="KW-0732">Signal</keyword>
<comment type="caution">
    <text evidence="5">The sequence shown here is derived from an EMBL/GenBank/DDBJ whole genome shotgun (WGS) entry which is preliminary data.</text>
</comment>
<dbReference type="Proteomes" id="UP000814367">
    <property type="component" value="Unassembled WGS sequence"/>
</dbReference>
<reference evidence="3 8" key="3">
    <citation type="submission" date="2020-03" db="EMBL/GenBank/DDBJ databases">
        <title>Comparative genetics of Staphylococcus warneri persistents from caprine mastitis.</title>
        <authorList>
            <person name="Franca C.A."/>
            <person name="Rosa D.S."/>
            <person name="Silva A."/>
            <person name="Rodrigues D.L.N."/>
            <person name="Santos R.G."/>
            <person name="Castillo R.E.H."/>
            <person name="Moreira M.A.S."/>
            <person name="Lima M.C."/>
            <person name="Gouveia G.V."/>
            <person name="Gouveia J.J.S."/>
            <person name="Souza R.F.S."/>
            <person name="Bertram B."/>
            <person name="Azevedo V."/>
            <person name="Costa M."/>
        </authorList>
    </citation>
    <scope>NUCLEOTIDE SEQUENCE [LARGE SCALE GENOMIC DNA]</scope>
    <source>
        <strain evidence="3 8">Cap 9.2</strain>
    </source>
</reference>
<feature type="signal peptide" evidence="2">
    <location>
        <begin position="1"/>
        <end position="29"/>
    </location>
</feature>
<dbReference type="AlphaFoldDB" id="A0A364USL8"/>
<evidence type="ECO:0000256" key="1">
    <source>
        <dbReference type="SAM" id="MobiDB-lite"/>
    </source>
</evidence>
<reference evidence="4 7" key="2">
    <citation type="submission" date="2018-08" db="EMBL/GenBank/DDBJ databases">
        <title>Murine metabolic-syndrome-specific gut microbial biobank.</title>
        <authorList>
            <person name="Liu C."/>
        </authorList>
    </citation>
    <scope>NUCLEOTIDE SEQUENCE [LARGE SCALE GENOMIC DNA]</scope>
    <source>
        <strain evidence="4 7">1XD21-27</strain>
    </source>
</reference>
<evidence type="ECO:0000313" key="3">
    <source>
        <dbReference type="EMBL" id="MCG6226705.1"/>
    </source>
</evidence>
<evidence type="ECO:0000256" key="2">
    <source>
        <dbReference type="SAM" id="SignalP"/>
    </source>
</evidence>
<dbReference type="Proteomes" id="UP000481807">
    <property type="component" value="Unassembled WGS sequence"/>
</dbReference>
<organism evidence="5 6">
    <name type="scientific">Staphylococcus warneri</name>
    <dbReference type="NCBI Taxonomy" id="1292"/>
    <lineage>
        <taxon>Bacteria</taxon>
        <taxon>Bacillati</taxon>
        <taxon>Bacillota</taxon>
        <taxon>Bacilli</taxon>
        <taxon>Bacillales</taxon>
        <taxon>Staphylococcaceae</taxon>
        <taxon>Staphylococcus</taxon>
    </lineage>
</organism>
<reference evidence="5 6" key="1">
    <citation type="submission" date="2018-08" db="EMBL/GenBank/DDBJ databases">
        <title>A genome reference for cultivated species of the human gut microbiota.</title>
        <authorList>
            <person name="Zou Y."/>
            <person name="Xue W."/>
            <person name="Luo G."/>
        </authorList>
    </citation>
    <scope>NUCLEOTIDE SEQUENCE [LARGE SCALE GENOMIC DNA]</scope>
    <source>
        <strain evidence="5 6">OM08-17AT</strain>
    </source>
</reference>
<evidence type="ECO:0000313" key="6">
    <source>
        <dbReference type="Proteomes" id="UP000261016"/>
    </source>
</evidence>
<dbReference type="RefSeq" id="WP_002466318.1">
    <property type="nucleotide sequence ID" value="NZ_CABMFV010000003.1"/>
</dbReference>
<sequence>MKRLLCKFSLITITFVTITTIALSTQLDAASTSGGSSSSSSSSASSSSSSASSRGASSTSSSSSMSRSSAANASRAAQQSSQRASQQAAKSSQSKSAQSKQYKTNSSTKSLVSPRRPYSSSAAYQTQFMSTSFYNNWLYLYLFSSASQASQEKKNNVQYQMNMLKHQMKDHEKLYTVTVDTKQGKRVVVVPKKQYDKIQKGQHVKIKNGVVQ</sequence>
<feature type="chain" id="PRO_5044584948" description="Proteophosphoglycan 5" evidence="2">
    <location>
        <begin position="30"/>
        <end position="212"/>
    </location>
</feature>
<proteinExistence type="predicted"/>
<accession>A0A364USL8</accession>
<evidence type="ECO:0000313" key="8">
    <source>
        <dbReference type="Proteomes" id="UP000814367"/>
    </source>
</evidence>
<dbReference type="Proteomes" id="UP000261016">
    <property type="component" value="Unassembled WGS sequence"/>
</dbReference>
<name>A0A364USL8_STAWA</name>
<feature type="compositionally biased region" description="Low complexity" evidence="1">
    <location>
        <begin position="31"/>
        <end position="101"/>
    </location>
</feature>
<dbReference type="EMBL" id="JAANHJ010000001">
    <property type="protein sequence ID" value="MCG6226705.1"/>
    <property type="molecule type" value="Genomic_DNA"/>
</dbReference>
<evidence type="ECO:0000313" key="4">
    <source>
        <dbReference type="EMBL" id="NBH30971.1"/>
    </source>
</evidence>
<dbReference type="EMBL" id="QSTD01000003">
    <property type="protein sequence ID" value="RGM30373.1"/>
    <property type="molecule type" value="Genomic_DNA"/>
</dbReference>
<gene>
    <name evidence="4" type="ORF">D3Z30_08235</name>
    <name evidence="5" type="ORF">DXC19_07925</name>
    <name evidence="3" type="ORF">G8J23_12040</name>
</gene>
<dbReference type="EMBL" id="QXWP01000004">
    <property type="protein sequence ID" value="NBH30971.1"/>
    <property type="molecule type" value="Genomic_DNA"/>
</dbReference>
<protein>
    <recommendedName>
        <fullName evidence="9">Proteophosphoglycan 5</fullName>
    </recommendedName>
</protein>
<evidence type="ECO:0000313" key="5">
    <source>
        <dbReference type="EMBL" id="RGM30373.1"/>
    </source>
</evidence>
<feature type="compositionally biased region" description="Polar residues" evidence="1">
    <location>
        <begin position="102"/>
        <end position="111"/>
    </location>
</feature>
<evidence type="ECO:0008006" key="9">
    <source>
        <dbReference type="Google" id="ProtNLM"/>
    </source>
</evidence>
<feature type="region of interest" description="Disordered" evidence="1">
    <location>
        <begin position="31"/>
        <end position="116"/>
    </location>
</feature>
<evidence type="ECO:0000313" key="7">
    <source>
        <dbReference type="Proteomes" id="UP000481807"/>
    </source>
</evidence>